<keyword evidence="2" id="KW-1185">Reference proteome</keyword>
<evidence type="ECO:0000313" key="2">
    <source>
        <dbReference type="Proteomes" id="UP000510621"/>
    </source>
</evidence>
<protein>
    <submittedName>
        <fullName evidence="1">Uncharacterized protein</fullName>
    </submittedName>
</protein>
<dbReference type="Proteomes" id="UP000510621">
    <property type="component" value="Chromosome"/>
</dbReference>
<sequence length="97" mass="9987">MVGTSAGENDALVTYAYLPASPLVLYGETGLVMAYGFPGAVNGALNFYNSPSWIGGIGALCSDIGLSRGNVGTAATILGTALGIENQSYNIYYGKRQ</sequence>
<dbReference type="KEGG" id="this:HZT40_12085"/>
<organism evidence="1 2">
    <name type="scientific">Candidatus Thiothrix singaporensis</name>
    <dbReference type="NCBI Taxonomy" id="2799669"/>
    <lineage>
        <taxon>Bacteria</taxon>
        <taxon>Pseudomonadati</taxon>
        <taxon>Pseudomonadota</taxon>
        <taxon>Gammaproteobacteria</taxon>
        <taxon>Thiotrichales</taxon>
        <taxon>Thiotrichaceae</taxon>
        <taxon>Thiothrix</taxon>
    </lineage>
</organism>
<dbReference type="EMBL" id="CP059265">
    <property type="protein sequence ID" value="QLQ32201.1"/>
    <property type="molecule type" value="Genomic_DNA"/>
</dbReference>
<evidence type="ECO:0000313" key="1">
    <source>
        <dbReference type="EMBL" id="QLQ32201.1"/>
    </source>
</evidence>
<name>A0A7L6ASX8_9GAMM</name>
<gene>
    <name evidence="1" type="ORF">HZT40_12085</name>
</gene>
<dbReference type="AlphaFoldDB" id="A0A7L6ASX8"/>
<reference evidence="1" key="1">
    <citation type="submission" date="2020-06" db="EMBL/GenBank/DDBJ databases">
        <title>Analysis procedures for assessing recovery of high quality, complete, closed genomes from Nanopore long read metagenome sequencing.</title>
        <authorList>
            <person name="Bessarab I."/>
            <person name="Arumugam K."/>
            <person name="Haryono M."/>
            <person name="Liu X."/>
            <person name="Roy S."/>
            <person name="Zuniga-Montanez R.E."/>
            <person name="Qiu G."/>
            <person name="Drautz-Moses D.I."/>
            <person name="Law Y.Y."/>
            <person name="Wuertz S."/>
            <person name="Lauro F.M."/>
            <person name="Huson D.H."/>
            <person name="Williams R.B."/>
        </authorList>
    </citation>
    <scope>NUCLEOTIDE SEQUENCE [LARGE SCALE GENOMIC DNA]</scope>
    <source>
        <strain evidence="1">SSD2</strain>
    </source>
</reference>
<accession>A0A7L6ASX8</accession>
<proteinExistence type="predicted"/>